<accession>A0A5C7CE05</accession>
<proteinExistence type="predicted"/>
<dbReference type="AlphaFoldDB" id="A0A5C7CE05"/>
<gene>
    <name evidence="1" type="ORF">FOT62_13820</name>
</gene>
<dbReference type="InterPro" id="IPR009225">
    <property type="entry name" value="Phage_head_completion_GpL"/>
</dbReference>
<name>A0A5C7CE05_SERMA</name>
<sequence>MNDFIAAEPPKDADLISNGDFWPAICPAAFTSAMRLDGTTTPERQREALIAAMVNTNRELKVWRLLQQERGYLSLKEVPYDDLVDGESPGVHNYRRAVFCIAKANITERYRDFDATAKGDRRADSLESAVDDLWRDARWAMRELQGLNHNTVALI</sequence>
<evidence type="ECO:0000313" key="2">
    <source>
        <dbReference type="Proteomes" id="UP000321126"/>
    </source>
</evidence>
<evidence type="ECO:0000313" key="1">
    <source>
        <dbReference type="EMBL" id="TXE33244.1"/>
    </source>
</evidence>
<dbReference type="Proteomes" id="UP000321126">
    <property type="component" value="Unassembled WGS sequence"/>
</dbReference>
<reference evidence="1 2" key="1">
    <citation type="submission" date="2019-07" db="EMBL/GenBank/DDBJ databases">
        <title>Serratia strains were isolated from fresh produce.</title>
        <authorList>
            <person name="Cho G.-S."/>
            <person name="Stein M."/>
            <person name="Lee W."/>
            <person name="Suh S.H."/>
            <person name="Franz C.M.A.P."/>
        </authorList>
    </citation>
    <scope>NUCLEOTIDE SEQUENCE [LARGE SCALE GENOMIC DNA]</scope>
    <source>
        <strain evidence="1 2">S16</strain>
    </source>
</reference>
<dbReference type="Pfam" id="PF05926">
    <property type="entry name" value="Phage_GPL"/>
    <property type="match status" value="1"/>
</dbReference>
<organism evidence="1 2">
    <name type="scientific">Serratia marcescens</name>
    <dbReference type="NCBI Taxonomy" id="615"/>
    <lineage>
        <taxon>Bacteria</taxon>
        <taxon>Pseudomonadati</taxon>
        <taxon>Pseudomonadota</taxon>
        <taxon>Gammaproteobacteria</taxon>
        <taxon>Enterobacterales</taxon>
        <taxon>Yersiniaceae</taxon>
        <taxon>Serratia</taxon>
    </lineage>
</organism>
<dbReference type="EMBL" id="VOUQ01000007">
    <property type="protein sequence ID" value="TXE33244.1"/>
    <property type="molecule type" value="Genomic_DNA"/>
</dbReference>
<dbReference type="RefSeq" id="WP_147881759.1">
    <property type="nucleotide sequence ID" value="NZ_VOUQ01000007.1"/>
</dbReference>
<protein>
    <submittedName>
        <fullName evidence="1">Head completion/stabilization protein</fullName>
    </submittedName>
</protein>
<comment type="caution">
    <text evidence="1">The sequence shown here is derived from an EMBL/GenBank/DDBJ whole genome shotgun (WGS) entry which is preliminary data.</text>
</comment>